<dbReference type="GO" id="GO:0032259">
    <property type="term" value="P:methylation"/>
    <property type="evidence" value="ECO:0007669"/>
    <property type="project" value="UniProtKB-KW"/>
</dbReference>
<dbReference type="RefSeq" id="WP_129230641.1">
    <property type="nucleotide sequence ID" value="NZ_SDPO01000001.1"/>
</dbReference>
<dbReference type="EMBL" id="SDPO01000001">
    <property type="protein sequence ID" value="RXZ51009.1"/>
    <property type="molecule type" value="Genomic_DNA"/>
</dbReference>
<dbReference type="SUPFAM" id="SSF53335">
    <property type="entry name" value="S-adenosyl-L-methionine-dependent methyltransferases"/>
    <property type="match status" value="1"/>
</dbReference>
<evidence type="ECO:0000313" key="2">
    <source>
        <dbReference type="Proteomes" id="UP000292935"/>
    </source>
</evidence>
<name>A0A4Q2JW35_9MICO</name>
<evidence type="ECO:0000313" key="1">
    <source>
        <dbReference type="EMBL" id="RXZ51009.1"/>
    </source>
</evidence>
<dbReference type="InterPro" id="IPR029063">
    <property type="entry name" value="SAM-dependent_MTases_sf"/>
</dbReference>
<dbReference type="Pfam" id="PF13489">
    <property type="entry name" value="Methyltransf_23"/>
    <property type="match status" value="1"/>
</dbReference>
<dbReference type="PANTHER" id="PTHR43861">
    <property type="entry name" value="TRANS-ACONITATE 2-METHYLTRANSFERASE-RELATED"/>
    <property type="match status" value="1"/>
</dbReference>
<organism evidence="1 2">
    <name type="scientific">Agromyces fucosus</name>
    <dbReference type="NCBI Taxonomy" id="41985"/>
    <lineage>
        <taxon>Bacteria</taxon>
        <taxon>Bacillati</taxon>
        <taxon>Actinomycetota</taxon>
        <taxon>Actinomycetes</taxon>
        <taxon>Micrococcales</taxon>
        <taxon>Microbacteriaceae</taxon>
        <taxon>Agromyces</taxon>
    </lineage>
</organism>
<dbReference type="Proteomes" id="UP000292935">
    <property type="component" value="Unassembled WGS sequence"/>
</dbReference>
<dbReference type="Gene3D" id="3.40.50.150">
    <property type="entry name" value="Vaccinia Virus protein VP39"/>
    <property type="match status" value="1"/>
</dbReference>
<keyword evidence="1" id="KW-0489">Methyltransferase</keyword>
<sequence>MADELGGGVSAEGAPLTSTEAYAERLRRRQSKWWKKILPVQAPYRWNLRRVLIGRTLDVGCGIGRNLANLEHAVGVDHNAASIAIAKKRGHVAFTVEEFQASSYAVADAFDSLLFAHVLEHMPRGEAIELVRRYLPYLRSGGRVCFVTPQERGYASDPTHIEFVDFEGLHEIVRALGLRLERSYSFPFPRWSGSMFIYNEFVVVATLP</sequence>
<keyword evidence="2" id="KW-1185">Reference proteome</keyword>
<gene>
    <name evidence="1" type="ORF">ESP57_04275</name>
</gene>
<dbReference type="OrthoDB" id="4484556at2"/>
<comment type="caution">
    <text evidence="1">The sequence shown here is derived from an EMBL/GenBank/DDBJ whole genome shotgun (WGS) entry which is preliminary data.</text>
</comment>
<reference evidence="1 2" key="1">
    <citation type="submission" date="2019-01" db="EMBL/GenBank/DDBJ databases">
        <authorList>
            <person name="Li J."/>
        </authorList>
    </citation>
    <scope>NUCLEOTIDE SEQUENCE [LARGE SCALE GENOMIC DNA]</scope>
    <source>
        <strain evidence="1 2">CCUG 35506</strain>
    </source>
</reference>
<keyword evidence="1" id="KW-0808">Transferase</keyword>
<dbReference type="AlphaFoldDB" id="A0A4Q2JW35"/>
<protein>
    <submittedName>
        <fullName evidence="1">Class I SAM-dependent methyltransferase</fullName>
    </submittedName>
</protein>
<accession>A0A4Q2JW35</accession>
<proteinExistence type="predicted"/>
<dbReference type="GO" id="GO:0008168">
    <property type="term" value="F:methyltransferase activity"/>
    <property type="evidence" value="ECO:0007669"/>
    <property type="project" value="UniProtKB-KW"/>
</dbReference>